<dbReference type="STRING" id="1189612.A33Q_4488"/>
<evidence type="ECO:0000313" key="2">
    <source>
        <dbReference type="Proteomes" id="UP000006073"/>
    </source>
</evidence>
<dbReference type="Proteomes" id="UP000006073">
    <property type="component" value="Unassembled WGS sequence"/>
</dbReference>
<sequence length="47" mass="5614">MYMRAVSIRAREIRMLPPRRNNKAPKILGRPEMFSAQRLKGTDTLWR</sequence>
<reference evidence="1 2" key="1">
    <citation type="journal article" date="2013" name="Genome Announc.">
        <title>Draft Genome Sequence of Indibacter alkaliphilus Strain LW1T, Isolated from Lonar Lake, a Haloalkaline Lake in the Buldana District of Maharashtra, India.</title>
        <authorList>
            <person name="Singh A."/>
            <person name="Kumar Jangir P."/>
            <person name="Sharma R."/>
            <person name="Singh A."/>
            <person name="Kumar Pinnaka A."/>
            <person name="Shivaji S."/>
        </authorList>
    </citation>
    <scope>NUCLEOTIDE SEQUENCE [LARGE SCALE GENOMIC DNA]</scope>
    <source>
        <strain evidence="2">CCUG 57479 / KCTC 22604 / LW1</strain>
    </source>
</reference>
<dbReference type="AlphaFoldDB" id="S2D5P4"/>
<comment type="caution">
    <text evidence="1">The sequence shown here is derived from an EMBL/GenBank/DDBJ whole genome shotgun (WGS) entry which is preliminary data.</text>
</comment>
<name>S2D5P4_INDAL</name>
<gene>
    <name evidence="1" type="ORF">A33Q_4488</name>
</gene>
<evidence type="ECO:0000313" key="1">
    <source>
        <dbReference type="EMBL" id="EOZ92395.1"/>
    </source>
</evidence>
<protein>
    <submittedName>
        <fullName evidence="1">Uncharacterized protein</fullName>
    </submittedName>
</protein>
<dbReference type="EMBL" id="ALWO02000052">
    <property type="protein sequence ID" value="EOZ92395.1"/>
    <property type="molecule type" value="Genomic_DNA"/>
</dbReference>
<organism evidence="1 2">
    <name type="scientific">Indibacter alkaliphilus (strain CCUG 57479 / KCTC 22604 / LW1)</name>
    <dbReference type="NCBI Taxonomy" id="1189612"/>
    <lineage>
        <taxon>Bacteria</taxon>
        <taxon>Pseudomonadati</taxon>
        <taxon>Bacteroidota</taxon>
        <taxon>Cytophagia</taxon>
        <taxon>Cytophagales</taxon>
        <taxon>Cyclobacteriaceae</taxon>
    </lineage>
</organism>
<keyword evidence="2" id="KW-1185">Reference proteome</keyword>
<proteinExistence type="predicted"/>
<accession>S2D5P4</accession>